<evidence type="ECO:0000259" key="1">
    <source>
        <dbReference type="Pfam" id="PF01636"/>
    </source>
</evidence>
<evidence type="ECO:0000313" key="2">
    <source>
        <dbReference type="EMBL" id="MDQ0425725.1"/>
    </source>
</evidence>
<dbReference type="EMBL" id="JAUSVM010000001">
    <property type="protein sequence ID" value="MDQ0425725.1"/>
    <property type="molecule type" value="Genomic_DNA"/>
</dbReference>
<feature type="domain" description="Aminoglycoside phosphotransferase" evidence="1">
    <location>
        <begin position="36"/>
        <end position="118"/>
    </location>
</feature>
<organism evidence="2 3">
    <name type="scientific">Cellulomonas iranensis</name>
    <dbReference type="NCBI Taxonomy" id="76862"/>
    <lineage>
        <taxon>Bacteria</taxon>
        <taxon>Bacillati</taxon>
        <taxon>Actinomycetota</taxon>
        <taxon>Actinomycetes</taxon>
        <taxon>Micrococcales</taxon>
        <taxon>Cellulomonadaceae</taxon>
        <taxon>Cellulomonas</taxon>
    </lineage>
</organism>
<dbReference type="InterPro" id="IPR002575">
    <property type="entry name" value="Aminoglycoside_PTrfase"/>
</dbReference>
<keyword evidence="2" id="KW-0418">Kinase</keyword>
<keyword evidence="3" id="KW-1185">Reference proteome</keyword>
<dbReference type="GO" id="GO:0016301">
    <property type="term" value="F:kinase activity"/>
    <property type="evidence" value="ECO:0007669"/>
    <property type="project" value="UniProtKB-KW"/>
</dbReference>
<dbReference type="Pfam" id="PF01636">
    <property type="entry name" value="APH"/>
    <property type="match status" value="2"/>
</dbReference>
<proteinExistence type="predicted"/>
<reference evidence="2 3" key="1">
    <citation type="submission" date="2023-07" db="EMBL/GenBank/DDBJ databases">
        <title>Sequencing the genomes of 1000 actinobacteria strains.</title>
        <authorList>
            <person name="Klenk H.-P."/>
        </authorList>
    </citation>
    <scope>NUCLEOTIDE SEQUENCE [LARGE SCALE GENOMIC DNA]</scope>
    <source>
        <strain evidence="2 3">DSM 14785</strain>
    </source>
</reference>
<feature type="domain" description="Aminoglycoside phosphotransferase" evidence="1">
    <location>
        <begin position="124"/>
        <end position="177"/>
    </location>
</feature>
<name>A0ABU0GM91_9CELL</name>
<dbReference type="Gene3D" id="3.90.1200.10">
    <property type="match status" value="1"/>
</dbReference>
<evidence type="ECO:0000313" key="3">
    <source>
        <dbReference type="Proteomes" id="UP001240250"/>
    </source>
</evidence>
<accession>A0ABU0GM91</accession>
<protein>
    <submittedName>
        <fullName evidence="2">Aminoglycoside phosphotransferase (APT) family kinase protein</fullName>
    </submittedName>
</protein>
<dbReference type="InterPro" id="IPR011009">
    <property type="entry name" value="Kinase-like_dom_sf"/>
</dbReference>
<keyword evidence="2" id="KW-0808">Transferase</keyword>
<comment type="caution">
    <text evidence="2">The sequence shown here is derived from an EMBL/GenBank/DDBJ whole genome shotgun (WGS) entry which is preliminary data.</text>
</comment>
<dbReference type="Proteomes" id="UP001240250">
    <property type="component" value="Unassembled WGS sequence"/>
</dbReference>
<sequence>MTSAEHPDATTAGKPADGAVVARGREAVVLDAGPGLVRRRYLDGRDTTTEVALHRHVAAHGYPVPALHEQEPGGMVMERVDGPTLLEAYVAGTLDADAVAAVLADLHARLHALPPPLGTAGGDRVLHLDLHPANVLLGADGPVVVDWASGRTGDPALDLGHTAIVLAEATVAGVDGAAGDVAAVAVTRPHLRALLVAFLAAVAERDPLARLDDVVARRLRDGMPPDTVQAGARLLRDLASGAVDAAPGTVA</sequence>
<dbReference type="SUPFAM" id="SSF56112">
    <property type="entry name" value="Protein kinase-like (PK-like)"/>
    <property type="match status" value="1"/>
</dbReference>
<dbReference type="RefSeq" id="WP_070319791.1">
    <property type="nucleotide sequence ID" value="NZ_JAUSVM010000001.1"/>
</dbReference>
<gene>
    <name evidence="2" type="ORF">JO380_002106</name>
</gene>